<dbReference type="Proteomes" id="UP000593577">
    <property type="component" value="Unassembled WGS sequence"/>
</dbReference>
<evidence type="ECO:0000313" key="1">
    <source>
        <dbReference type="EMBL" id="MBA0683580.1"/>
    </source>
</evidence>
<reference evidence="1 2" key="1">
    <citation type="journal article" date="2019" name="Genome Biol. Evol.">
        <title>Insights into the evolution of the New World diploid cottons (Gossypium, subgenus Houzingenia) based on genome sequencing.</title>
        <authorList>
            <person name="Grover C.E."/>
            <person name="Arick M.A. 2nd"/>
            <person name="Thrash A."/>
            <person name="Conover J.L."/>
            <person name="Sanders W.S."/>
            <person name="Peterson D.G."/>
            <person name="Frelichowski J.E."/>
            <person name="Scheffler J.A."/>
            <person name="Scheffler B.E."/>
            <person name="Wendel J.F."/>
        </authorList>
    </citation>
    <scope>NUCLEOTIDE SEQUENCE [LARGE SCALE GENOMIC DNA]</scope>
    <source>
        <strain evidence="1">185</strain>
        <tissue evidence="1">Leaf</tissue>
    </source>
</reference>
<dbReference type="AlphaFoldDB" id="A0A7J8X910"/>
<keyword evidence="2" id="KW-1185">Reference proteome</keyword>
<accession>A0A7J8X910</accession>
<sequence>MHPPTAGHRVLFYCTPLATIGHLWQSSRTFGLYRSGHHQTLVVVISHHRALSITIASNQMPSTIIEPCQTMSAIRRCEYDVPTLIQEIIEKRGWKFLGGSRSSPDDKHKTMIGQ</sequence>
<evidence type="ECO:0000313" key="2">
    <source>
        <dbReference type="Proteomes" id="UP000593577"/>
    </source>
</evidence>
<comment type="caution">
    <text evidence="1">The sequence shown here is derived from an EMBL/GenBank/DDBJ whole genome shotgun (WGS) entry which is preliminary data.</text>
</comment>
<organism evidence="1 2">
    <name type="scientific">Gossypium aridum</name>
    <name type="common">American cotton</name>
    <name type="synonym">Erioxylum aridum</name>
    <dbReference type="NCBI Taxonomy" id="34290"/>
    <lineage>
        <taxon>Eukaryota</taxon>
        <taxon>Viridiplantae</taxon>
        <taxon>Streptophyta</taxon>
        <taxon>Embryophyta</taxon>
        <taxon>Tracheophyta</taxon>
        <taxon>Spermatophyta</taxon>
        <taxon>Magnoliopsida</taxon>
        <taxon>eudicotyledons</taxon>
        <taxon>Gunneridae</taxon>
        <taxon>Pentapetalae</taxon>
        <taxon>rosids</taxon>
        <taxon>malvids</taxon>
        <taxon>Malvales</taxon>
        <taxon>Malvaceae</taxon>
        <taxon>Malvoideae</taxon>
        <taxon>Gossypium</taxon>
    </lineage>
</organism>
<dbReference type="EMBL" id="JABFAA010000006">
    <property type="protein sequence ID" value="MBA0683580.1"/>
    <property type="molecule type" value="Genomic_DNA"/>
</dbReference>
<proteinExistence type="predicted"/>
<gene>
    <name evidence="1" type="ORF">Goari_025226</name>
</gene>
<name>A0A7J8X910_GOSAI</name>
<protein>
    <submittedName>
        <fullName evidence="1">Uncharacterized protein</fullName>
    </submittedName>
</protein>